<evidence type="ECO:0000313" key="1">
    <source>
        <dbReference type="EMBL" id="SFG94059.1"/>
    </source>
</evidence>
<dbReference type="AlphaFoldDB" id="A0A1I2W066"/>
<dbReference type="EMBL" id="FONR01000034">
    <property type="protein sequence ID" value="SFG94059.1"/>
    <property type="molecule type" value="Genomic_DNA"/>
</dbReference>
<organism evidence="1 2">
    <name type="scientific">Streptomyces mirabilis</name>
    <dbReference type="NCBI Taxonomy" id="68239"/>
    <lineage>
        <taxon>Bacteria</taxon>
        <taxon>Bacillati</taxon>
        <taxon>Actinomycetota</taxon>
        <taxon>Actinomycetes</taxon>
        <taxon>Kitasatosporales</taxon>
        <taxon>Streptomycetaceae</taxon>
        <taxon>Streptomyces</taxon>
    </lineage>
</organism>
<name>A0A1I2W066_9ACTN</name>
<reference evidence="1 2" key="1">
    <citation type="submission" date="2016-10" db="EMBL/GenBank/DDBJ databases">
        <authorList>
            <person name="de Groot N.N."/>
        </authorList>
    </citation>
    <scope>NUCLEOTIDE SEQUENCE [LARGE SCALE GENOMIC DNA]</scope>
    <source>
        <strain evidence="1 2">OK461</strain>
    </source>
</reference>
<proteinExistence type="predicted"/>
<protein>
    <submittedName>
        <fullName evidence="1">Uncharacterized protein</fullName>
    </submittedName>
</protein>
<dbReference type="Proteomes" id="UP000181942">
    <property type="component" value="Unassembled WGS sequence"/>
</dbReference>
<accession>A0A1I2W066</accession>
<evidence type="ECO:0000313" key="2">
    <source>
        <dbReference type="Proteomes" id="UP000181942"/>
    </source>
</evidence>
<sequence>MFAAIRDADLGGTFASATAPNPTALRILEGAALFTSEALTLTATVPLESDGKDVRTECTLSQGDTAVFALERVTDETPPHDCPHAEAEREFTATVAC</sequence>
<gene>
    <name evidence="1" type="ORF">SAMN02787118_13421</name>
</gene>